<comment type="caution">
    <text evidence="1">The sequence shown here is derived from an EMBL/GenBank/DDBJ whole genome shotgun (WGS) entry which is preliminary data.</text>
</comment>
<dbReference type="CDD" id="cd07996">
    <property type="entry name" value="WGR_MMR_like"/>
    <property type="match status" value="1"/>
</dbReference>
<proteinExistence type="predicted"/>
<evidence type="ECO:0000313" key="1">
    <source>
        <dbReference type="EMBL" id="OCB01845.1"/>
    </source>
</evidence>
<reference evidence="1 2" key="1">
    <citation type="submission" date="2016-07" db="EMBL/GenBank/DDBJ databases">
        <title>Draft genome of a psychrotolerant acidophile Acidithiobacillus ferrivorans strain YL15.</title>
        <authorList>
            <person name="Peng T."/>
            <person name="Ma L."/>
            <person name="Nan M."/>
            <person name="An N."/>
            <person name="Wang M."/>
            <person name="Qiu G."/>
            <person name="Zeng W."/>
        </authorList>
    </citation>
    <scope>NUCLEOTIDE SEQUENCE [LARGE SCALE GENOMIC DNA]</scope>
    <source>
        <strain evidence="1 2">YL15</strain>
    </source>
</reference>
<evidence type="ECO:0000313" key="2">
    <source>
        <dbReference type="Proteomes" id="UP000093129"/>
    </source>
</evidence>
<organism evidence="1 2">
    <name type="scientific">Acidithiobacillus ferrivorans</name>
    <dbReference type="NCBI Taxonomy" id="160808"/>
    <lineage>
        <taxon>Bacteria</taxon>
        <taxon>Pseudomonadati</taxon>
        <taxon>Pseudomonadota</taxon>
        <taxon>Acidithiobacillia</taxon>
        <taxon>Acidithiobacillales</taxon>
        <taxon>Acidithiobacillaceae</taxon>
        <taxon>Acidithiobacillus</taxon>
    </lineage>
</organism>
<protein>
    <submittedName>
        <fullName evidence="1">Uncharacterized protein</fullName>
    </submittedName>
</protein>
<dbReference type="InterPro" id="IPR049809">
    <property type="entry name" value="YehF/YfeS-like_WGR"/>
</dbReference>
<gene>
    <name evidence="1" type="ORF">BBC27_01930</name>
</gene>
<accession>A0A1B9BVU6</accession>
<dbReference type="EMBL" id="MASQ01000123">
    <property type="protein sequence ID" value="OCB01845.1"/>
    <property type="molecule type" value="Genomic_DNA"/>
</dbReference>
<sequence length="87" mass="10126">MSILQIPLSLTGLVRDWQKIQPDANVYHYYRLLLQQNLSVEWELIRSCGRIGQRPTRMVIQAVISPDIAEMVAADVDRLRCRRGMCR</sequence>
<dbReference type="AlphaFoldDB" id="A0A1B9BVU6"/>
<name>A0A1B9BVU6_9PROT</name>
<dbReference type="Proteomes" id="UP000093129">
    <property type="component" value="Unassembled WGS sequence"/>
</dbReference>